<dbReference type="Proteomes" id="UP000245609">
    <property type="component" value="Unassembled WGS sequence"/>
</dbReference>
<protein>
    <submittedName>
        <fullName evidence="1">Uncharacterized protein</fullName>
    </submittedName>
</protein>
<reference evidence="1 2" key="1">
    <citation type="journal article" date="2018" name="MBio">
        <title>Comparative Genomics Reveals the Core Gene Toolbox for the Fungus-Insect Symbiosis.</title>
        <authorList>
            <person name="Wang Y."/>
            <person name="Stata M."/>
            <person name="Wang W."/>
            <person name="Stajich J.E."/>
            <person name="White M.M."/>
            <person name="Moncalvo J.M."/>
        </authorList>
    </citation>
    <scope>NUCLEOTIDE SEQUENCE [LARGE SCALE GENOMIC DNA]</scope>
    <source>
        <strain evidence="1 2">SC-DP-2</strain>
    </source>
</reference>
<proteinExistence type="predicted"/>
<evidence type="ECO:0000313" key="2">
    <source>
        <dbReference type="Proteomes" id="UP000245609"/>
    </source>
</evidence>
<dbReference type="EMBL" id="MBFS01000188">
    <property type="protein sequence ID" value="PVV03820.1"/>
    <property type="molecule type" value="Genomic_DNA"/>
</dbReference>
<name>A0A2T9ZGX8_9FUNG</name>
<keyword evidence="2" id="KW-1185">Reference proteome</keyword>
<dbReference type="STRING" id="133381.A0A2T9ZGX8"/>
<comment type="caution">
    <text evidence="1">The sequence shown here is derived from an EMBL/GenBank/DDBJ whole genome shotgun (WGS) entry which is preliminary data.</text>
</comment>
<accession>A0A2T9ZGX8</accession>
<organism evidence="1 2">
    <name type="scientific">Smittium megazygosporum</name>
    <dbReference type="NCBI Taxonomy" id="133381"/>
    <lineage>
        <taxon>Eukaryota</taxon>
        <taxon>Fungi</taxon>
        <taxon>Fungi incertae sedis</taxon>
        <taxon>Zoopagomycota</taxon>
        <taxon>Kickxellomycotina</taxon>
        <taxon>Harpellomycetes</taxon>
        <taxon>Harpellales</taxon>
        <taxon>Legeriomycetaceae</taxon>
        <taxon>Smittium</taxon>
    </lineage>
</organism>
<sequence length="2424" mass="276349">MSDRRQKNKSLEPLLKNLKSSNKRTSYIALRNFFNNEGNVPDNITDVKERKEYYNEIKNLIFNLDFAISQPQIFEYCVDSFTGWVLNGLVNYQDGINLFQKFFEGKSFPGNSEEHQQFDRHSRQILTNLLKKMNQIWIKRVEIEMFSDSAKLNISLAEDKKQSATNQTRNKGSLVNQNDILQNVQTVLESNPLIEIGTKCHDCWPLIFEVTEGGFFELTSENFTEFETFQQKVEDQYKVQLTMFDLFKAVYVAYIRNPEVPLHRRFSAITSLLNVFDHYQKQIENEKDFMYSKFCISNLLQIHGYMIEWSGEFFKNYYFDQSNSNVVESEIKSMSRIDALQMSRKNLFDECQHEWYVLLSEKNKMLFNTLQLWVKNNAVYPVNEDLRTKLGLSYVLIISALTKEGAAEYQMALFKILEMLDEFHLDKGASANLMPICWYSFVKIAMGTLNPEVQRKSLEFVVKIESLEASFSVHKAEETLPLVNQFFSFDVVSELSSELSNQILKYLDFAILARSEDPSSICDGFVSSVYPDLPEFIFASLFLLDRTRTETKAKALDSAFVNLLYKLRYILMNNLSDTFPYICASVRLTKLLSKSKYRSAIFLEFLPTLASSQDAVTTMELVRIAEGLIHEQNPRINRPSLDLSVSREILAVRYLGRITVSNPKAWPDFLSLILNKFGSGFSDQADQVSFKHKQLDIAIVSALYEMLCSDGELYAGKILALLYQKLERIIDKGLEPKSWKFISLLFKLTSKCISEGGVDAREVWIALGLSNKISELKTEFMKPSNLKEDMNSHFIALLDILGFFKILPMNTTTYGDGSSPASGFFKEIVEDYLIPLSIDLLLALENVEYGGLACTVICYSLESLCSYSSELWEEDVTQRISAKRLINLLYSLKLISSSEEETHALQGKISKFIALLVDFEVRSMGRSVLKGTNIRKLTSNNSENCHKDLEKTFVGLENQNKPKGMQLDRSQLKSSTLLDNRVVKLVQKLASSYKNHLFYSNLDKSALALVYLSAESTNNKDFQQDDSSFVENSLLSAIDDILILPRNFFVPELVLNIFSHFFQQRNSIQVAETIYELLINKIRSPDALPHSRSNSILALGGLVRYTKRYNPSLASAFSEQSFRMIQNDFGINMVPLNGQIQNGYWACFVNRTLPINQYFDDLTLAALISSSSEWSISLPGDLYKNLCVFDFMVERMAYSFNGDLLIHNKASFQASISGIISLYEFLGSNYSFQGEPRISELLGRLENQINSTEIFGFYPFRYSNTTNYKYFDLLLFEQEFEKLDSFTVLYNILQITTVKVKLEMAKGQAEKINDNLKSAHHLLKKALTSPIHPSSSKLVEYFSSCSYICISLLLRFCSQDNKTFYTCTEMHELVEFIFEILQFLPKKIVNEKQIALFSVLKCILLLPLSGVLVSFKSFCLNQVNSHVSSENDSNLKDVISYLEKQTNDLDKYLKAVLDGDIGNLNVLFSQRAEVLQASAISMAVLSNLVSYNSIIIGPSHPFAGYLSIYEVTSTECSIFQVLDKFLGIDSLSLSNSKNTVNENDYGLARILSWVLSNSIIYQNGANVFEKEKLATGDDLERNSDNYLNKNIDHRMPIETESSSLINFGKEDPVDLKRLPIGSMCRTIWDLISDPRNGEGLNQVPKNQFLLWSSLLHMKWPFPVVDVSEKVLYYFEHKRDTTFDLVVTVLLSKWSEYMYSAAKTLMVSIYKYTKENINNFGNNHDESKALLGMNLLGRYGFGKILKLGGLDGMYEFSLENPSSTSLNKTTVSESTFLSQYSDYIREVSLLGLIDTNRVFFSYDKQTNVFSQGEFKFALYPLIANGTRTLNKKTALTPEQMSANRMYRQISAVSIPSSAIKGLYYKLVHMLTTVKMSENCFDFIGQVLNTVRSHFLKISSEDNKKIPEANKSQNLEAESSKDLEKEKETLQKSLDLLKEELGVSSLEFFKSLYLLKSKQYLNKGAVGKCANSANSVDTNLNLMYLFVCACNPNYKSLETFPKTIRNHLDLLIHAGGHISNLNFEMDFYSRVVELMLNGFVYIESFGFSCKELSCSRVDLNKGFGLLSAESVNFSDRIQALDRRVINSINALISEDVDRFLKDTDKMEYFRDYFSTVSLSVRIRAQVMCKTIPFGFLPNSQTKKVFSGNDKAVQLGTQVSLPHLIKILNFIMKAFDIVLLLANKIARQIEDNKLELASQNMANTWDDLNRHDSVLARRLLFDYVGLLVTDLIGILSLEYFSVYESFGKSIASFLVDGSNGTRISKWLESVSDKNQSVEDLESKYISIGRNYSLELKKFCMKEADTGVRYVLNYILPLVLVHFKLVCNVFKKTNMSEYILAGKITGIENFDRLTNLISDRVETILKLLLVSSAQQCDFKMKVSDEMANECETGDIDLVEANLIRAFKDLLYALYTNGIIDSSKFAGVF</sequence>
<evidence type="ECO:0000313" key="1">
    <source>
        <dbReference type="EMBL" id="PVV03820.1"/>
    </source>
</evidence>
<dbReference type="OrthoDB" id="6125419at2759"/>
<gene>
    <name evidence="1" type="ORF">BB560_001678</name>
</gene>